<organism evidence="1 2">
    <name type="scientific">Paenibacillus hemerocallicola</name>
    <dbReference type="NCBI Taxonomy" id="1172614"/>
    <lineage>
        <taxon>Bacteria</taxon>
        <taxon>Bacillati</taxon>
        <taxon>Bacillota</taxon>
        <taxon>Bacilli</taxon>
        <taxon>Bacillales</taxon>
        <taxon>Paenibacillaceae</taxon>
        <taxon>Paenibacillus</taxon>
    </lineage>
</organism>
<comment type="caution">
    <text evidence="1">The sequence shown here is derived from an EMBL/GenBank/DDBJ whole genome shotgun (WGS) entry which is preliminary data.</text>
</comment>
<dbReference type="Proteomes" id="UP000307943">
    <property type="component" value="Unassembled WGS sequence"/>
</dbReference>
<sequence length="131" mass="15122">MRFAYLRMILRLRSRLDDARLALVMSIADLYFKPDRNEDEALLNELIERYPEEGEAMKELMPAWKRWGYEEGIELGMEKGVEKGMEKGMTIGMETAAINMLRKSMDPSLISEITGLSAEKVEALRRKMNGM</sequence>
<protein>
    <recommendedName>
        <fullName evidence="3">Rpn family recombination-promoting nuclease/putative transposase</fullName>
    </recommendedName>
</protein>
<reference evidence="1 2" key="1">
    <citation type="submission" date="2019-05" db="EMBL/GenBank/DDBJ databases">
        <title>We sequenced the genome of Paenibacillus hemerocallicola KCTC 33185 for further insight into its adaptation and study the phylogeny of Paenibacillus.</title>
        <authorList>
            <person name="Narsing Rao M.P."/>
        </authorList>
    </citation>
    <scope>NUCLEOTIDE SEQUENCE [LARGE SCALE GENOMIC DNA]</scope>
    <source>
        <strain evidence="1 2">KCTC 33185</strain>
    </source>
</reference>
<dbReference type="RefSeq" id="WP_139607539.1">
    <property type="nucleotide sequence ID" value="NZ_VDCQ01000100.1"/>
</dbReference>
<dbReference type="OrthoDB" id="419816at2"/>
<evidence type="ECO:0000313" key="2">
    <source>
        <dbReference type="Proteomes" id="UP000307943"/>
    </source>
</evidence>
<evidence type="ECO:0008006" key="3">
    <source>
        <dbReference type="Google" id="ProtNLM"/>
    </source>
</evidence>
<accession>A0A5C4SWT5</accession>
<proteinExistence type="predicted"/>
<keyword evidence="2" id="KW-1185">Reference proteome</keyword>
<dbReference type="EMBL" id="VDCQ01000100">
    <property type="protein sequence ID" value="TNJ58053.1"/>
    <property type="molecule type" value="Genomic_DNA"/>
</dbReference>
<gene>
    <name evidence="1" type="ORF">FE784_38185</name>
</gene>
<dbReference type="AlphaFoldDB" id="A0A5C4SWT5"/>
<evidence type="ECO:0000313" key="1">
    <source>
        <dbReference type="EMBL" id="TNJ58053.1"/>
    </source>
</evidence>
<name>A0A5C4SWT5_9BACL</name>